<evidence type="ECO:0000256" key="6">
    <source>
        <dbReference type="ARBA" id="ARBA00023136"/>
    </source>
</evidence>
<evidence type="ECO:0000313" key="9">
    <source>
        <dbReference type="EMBL" id="KAK7323376.1"/>
    </source>
</evidence>
<evidence type="ECO:0000259" key="8">
    <source>
        <dbReference type="Pfam" id="PF14416"/>
    </source>
</evidence>
<reference evidence="9 10" key="1">
    <citation type="submission" date="2024-01" db="EMBL/GenBank/DDBJ databases">
        <title>The genomes of 5 underutilized Papilionoideae crops provide insights into root nodulation and disease resistanc.</title>
        <authorList>
            <person name="Jiang F."/>
        </authorList>
    </citation>
    <scope>NUCLEOTIDE SEQUENCE [LARGE SCALE GENOMIC DNA]</scope>
    <source>
        <strain evidence="9">LVBAO_FW01</strain>
        <tissue evidence="9">Leaves</tissue>
    </source>
</reference>
<dbReference type="GO" id="GO:0016413">
    <property type="term" value="F:O-acetyltransferase activity"/>
    <property type="evidence" value="ECO:0007669"/>
    <property type="project" value="InterPro"/>
</dbReference>
<keyword evidence="4" id="KW-0735">Signal-anchor</keyword>
<dbReference type="EMBL" id="JAYMYQ010000006">
    <property type="protein sequence ID" value="KAK7323376.1"/>
    <property type="molecule type" value="Genomic_DNA"/>
</dbReference>
<dbReference type="PANTHER" id="PTHR32285:SF36">
    <property type="entry name" value="PROTEIN TRICHOME BIREFRINGENCE-LIKE 38"/>
    <property type="match status" value="1"/>
</dbReference>
<evidence type="ECO:0000313" key="10">
    <source>
        <dbReference type="Proteomes" id="UP001367508"/>
    </source>
</evidence>
<dbReference type="Proteomes" id="UP001367508">
    <property type="component" value="Unassembled WGS sequence"/>
</dbReference>
<evidence type="ECO:0008006" key="11">
    <source>
        <dbReference type="Google" id="ProtNLM"/>
    </source>
</evidence>
<proteinExistence type="inferred from homology"/>
<comment type="subcellular location">
    <subcellularLocation>
        <location evidence="1">Membrane</location>
        <topology evidence="1">Single-pass membrane protein</topology>
    </subcellularLocation>
</comment>
<keyword evidence="10" id="KW-1185">Reference proteome</keyword>
<gene>
    <name evidence="9" type="ORF">VNO77_26848</name>
</gene>
<dbReference type="Pfam" id="PF13839">
    <property type="entry name" value="PC-Esterase"/>
    <property type="match status" value="1"/>
</dbReference>
<dbReference type="AlphaFoldDB" id="A0AAN9Q5X8"/>
<evidence type="ECO:0000256" key="1">
    <source>
        <dbReference type="ARBA" id="ARBA00004167"/>
    </source>
</evidence>
<organism evidence="9 10">
    <name type="scientific">Canavalia gladiata</name>
    <name type="common">Sword bean</name>
    <name type="synonym">Dolichos gladiatus</name>
    <dbReference type="NCBI Taxonomy" id="3824"/>
    <lineage>
        <taxon>Eukaryota</taxon>
        <taxon>Viridiplantae</taxon>
        <taxon>Streptophyta</taxon>
        <taxon>Embryophyta</taxon>
        <taxon>Tracheophyta</taxon>
        <taxon>Spermatophyta</taxon>
        <taxon>Magnoliopsida</taxon>
        <taxon>eudicotyledons</taxon>
        <taxon>Gunneridae</taxon>
        <taxon>Pentapetalae</taxon>
        <taxon>rosids</taxon>
        <taxon>fabids</taxon>
        <taxon>Fabales</taxon>
        <taxon>Fabaceae</taxon>
        <taxon>Papilionoideae</taxon>
        <taxon>50 kb inversion clade</taxon>
        <taxon>NPAAA clade</taxon>
        <taxon>indigoferoid/millettioid clade</taxon>
        <taxon>Phaseoleae</taxon>
        <taxon>Canavalia</taxon>
    </lineage>
</organism>
<keyword evidence="6" id="KW-0472">Membrane</keyword>
<dbReference type="Pfam" id="PF14416">
    <property type="entry name" value="PMR5N"/>
    <property type="match status" value="1"/>
</dbReference>
<evidence type="ECO:0000256" key="2">
    <source>
        <dbReference type="ARBA" id="ARBA00007727"/>
    </source>
</evidence>
<dbReference type="InterPro" id="IPR029962">
    <property type="entry name" value="TBL"/>
</dbReference>
<sequence length="360" mass="41087">MGVGMKLYGWIEVAIVGVICLCPCLCYANTNWQKSPQNGCNLYEGSWVYDESYPLYDSSTCPNIGKEFDCLKYGRPDRQYLKYRWQPTGCQLPRFDVKNFLTKLKGKKIMFVGDSVSRNHWQSLVCLLHSSVPHSEILQEETAGSVTNYTIQSYGVSVLVYHSVYLVDIEVEKIGRVLKLNSLKSGRIWKDMDILVFNTWLWWYRRGPKQPWDYVQVGNKILKDMDRMEAFRTGLTTWANWVNAEINPGKTKVLFQGISPSHYNGEDWNQPGVKNCGNETEPIKGSTYLGGPPQALFVVENVLKTITKPIHLLDITSLSQLRKDAHPSSYNAFRGMDCTHWCIAGLPDTWNQLLYAAVIS</sequence>
<feature type="domain" description="Trichome birefringence-like C-terminal" evidence="7">
    <location>
        <begin position="92"/>
        <end position="356"/>
    </location>
</feature>
<protein>
    <recommendedName>
        <fullName evidence="11">Trichome birefringence-like N-terminal domain-containing protein</fullName>
    </recommendedName>
</protein>
<evidence type="ECO:0000259" key="7">
    <source>
        <dbReference type="Pfam" id="PF13839"/>
    </source>
</evidence>
<feature type="domain" description="Trichome birefringence-like N-terminal" evidence="8">
    <location>
        <begin position="39"/>
        <end position="91"/>
    </location>
</feature>
<keyword evidence="3" id="KW-0812">Transmembrane</keyword>
<dbReference type="GO" id="GO:0016020">
    <property type="term" value="C:membrane"/>
    <property type="evidence" value="ECO:0007669"/>
    <property type="project" value="UniProtKB-SubCell"/>
</dbReference>
<dbReference type="PANTHER" id="PTHR32285">
    <property type="entry name" value="PROTEIN TRICHOME BIREFRINGENCE-LIKE 9-RELATED"/>
    <property type="match status" value="1"/>
</dbReference>
<comment type="caution">
    <text evidence="9">The sequence shown here is derived from an EMBL/GenBank/DDBJ whole genome shotgun (WGS) entry which is preliminary data.</text>
</comment>
<dbReference type="GO" id="GO:0005794">
    <property type="term" value="C:Golgi apparatus"/>
    <property type="evidence" value="ECO:0007669"/>
    <property type="project" value="TreeGrafter"/>
</dbReference>
<evidence type="ECO:0000256" key="5">
    <source>
        <dbReference type="ARBA" id="ARBA00022989"/>
    </source>
</evidence>
<dbReference type="InterPro" id="IPR026057">
    <property type="entry name" value="TBL_C"/>
</dbReference>
<evidence type="ECO:0000256" key="3">
    <source>
        <dbReference type="ARBA" id="ARBA00022692"/>
    </source>
</evidence>
<accession>A0AAN9Q5X8</accession>
<name>A0AAN9Q5X8_CANGL</name>
<dbReference type="InterPro" id="IPR025846">
    <property type="entry name" value="TBL_N"/>
</dbReference>
<comment type="similarity">
    <text evidence="2">Belongs to the PC-esterase family. TBL subfamily.</text>
</comment>
<keyword evidence="5" id="KW-1133">Transmembrane helix</keyword>
<evidence type="ECO:0000256" key="4">
    <source>
        <dbReference type="ARBA" id="ARBA00022968"/>
    </source>
</evidence>